<dbReference type="AlphaFoldDB" id="W2TAF2"/>
<evidence type="ECO:0000313" key="2">
    <source>
        <dbReference type="Proteomes" id="UP000053676"/>
    </source>
</evidence>
<protein>
    <submittedName>
        <fullName evidence="1">Uncharacterized protein</fullName>
    </submittedName>
</protein>
<keyword evidence="2" id="KW-1185">Reference proteome</keyword>
<name>W2TAF2_NECAM</name>
<dbReference type="EMBL" id="KI659683">
    <property type="protein sequence ID" value="ETN79015.1"/>
    <property type="molecule type" value="Genomic_DNA"/>
</dbReference>
<gene>
    <name evidence="1" type="ORF">NECAME_00389</name>
</gene>
<accession>W2TAF2</accession>
<sequence length="97" mass="11486">MTQQRIKDVAVTPKHYAVVPANLGQPTRSRDNRDHRQRYEKDTLFIIYHTKRSSHHPRKEMMILRILRDASSHFKEAPSLNDVLYQGQFKLPEIYAV</sequence>
<dbReference type="KEGG" id="nai:NECAME_00389"/>
<reference evidence="2" key="1">
    <citation type="journal article" date="2014" name="Nat. Genet.">
        <title>Genome of the human hookworm Necator americanus.</title>
        <authorList>
            <person name="Tang Y.T."/>
            <person name="Gao X."/>
            <person name="Rosa B.A."/>
            <person name="Abubucker S."/>
            <person name="Hallsworth-Pepin K."/>
            <person name="Martin J."/>
            <person name="Tyagi R."/>
            <person name="Heizer E."/>
            <person name="Zhang X."/>
            <person name="Bhonagiri-Palsikar V."/>
            <person name="Minx P."/>
            <person name="Warren W.C."/>
            <person name="Wang Q."/>
            <person name="Zhan B."/>
            <person name="Hotez P.J."/>
            <person name="Sternberg P.W."/>
            <person name="Dougall A."/>
            <person name="Gaze S.T."/>
            <person name="Mulvenna J."/>
            <person name="Sotillo J."/>
            <person name="Ranganathan S."/>
            <person name="Rabelo E.M."/>
            <person name="Wilson R.K."/>
            <person name="Felgner P.L."/>
            <person name="Bethony J."/>
            <person name="Hawdon J.M."/>
            <person name="Gasser R.B."/>
            <person name="Loukas A."/>
            <person name="Mitreva M."/>
        </authorList>
    </citation>
    <scope>NUCLEOTIDE SEQUENCE [LARGE SCALE GENOMIC DNA]</scope>
</reference>
<proteinExistence type="predicted"/>
<evidence type="ECO:0000313" key="1">
    <source>
        <dbReference type="EMBL" id="ETN79015.1"/>
    </source>
</evidence>
<dbReference type="Proteomes" id="UP000053676">
    <property type="component" value="Unassembled WGS sequence"/>
</dbReference>
<organism evidence="1 2">
    <name type="scientific">Necator americanus</name>
    <name type="common">Human hookworm</name>
    <dbReference type="NCBI Taxonomy" id="51031"/>
    <lineage>
        <taxon>Eukaryota</taxon>
        <taxon>Metazoa</taxon>
        <taxon>Ecdysozoa</taxon>
        <taxon>Nematoda</taxon>
        <taxon>Chromadorea</taxon>
        <taxon>Rhabditida</taxon>
        <taxon>Rhabditina</taxon>
        <taxon>Rhabditomorpha</taxon>
        <taxon>Strongyloidea</taxon>
        <taxon>Ancylostomatidae</taxon>
        <taxon>Bunostominae</taxon>
        <taxon>Necator</taxon>
    </lineage>
</organism>